<proteinExistence type="predicted"/>
<dbReference type="Proteomes" id="UP001327560">
    <property type="component" value="Chromosome 2"/>
</dbReference>
<accession>A0AAQ3K1Y3</accession>
<dbReference type="AlphaFoldDB" id="A0AAQ3K1Y3"/>
<evidence type="ECO:0000313" key="2">
    <source>
        <dbReference type="Proteomes" id="UP001327560"/>
    </source>
</evidence>
<gene>
    <name evidence="1" type="ORF">Cni_G06603</name>
</gene>
<keyword evidence="2" id="KW-1185">Reference proteome</keyword>
<name>A0AAQ3K1Y3_9LILI</name>
<evidence type="ECO:0000313" key="1">
    <source>
        <dbReference type="EMBL" id="WOK97895.1"/>
    </source>
</evidence>
<reference evidence="1 2" key="1">
    <citation type="submission" date="2023-10" db="EMBL/GenBank/DDBJ databases">
        <title>Chromosome-scale genome assembly provides insights into flower coloration mechanisms of Canna indica.</title>
        <authorList>
            <person name="Li C."/>
        </authorList>
    </citation>
    <scope>NUCLEOTIDE SEQUENCE [LARGE SCALE GENOMIC DNA]</scope>
    <source>
        <tissue evidence="1">Flower</tissue>
    </source>
</reference>
<dbReference type="EMBL" id="CP136891">
    <property type="protein sequence ID" value="WOK97895.1"/>
    <property type="molecule type" value="Genomic_DNA"/>
</dbReference>
<organism evidence="1 2">
    <name type="scientific">Canna indica</name>
    <name type="common">Indian-shot</name>
    <dbReference type="NCBI Taxonomy" id="4628"/>
    <lineage>
        <taxon>Eukaryota</taxon>
        <taxon>Viridiplantae</taxon>
        <taxon>Streptophyta</taxon>
        <taxon>Embryophyta</taxon>
        <taxon>Tracheophyta</taxon>
        <taxon>Spermatophyta</taxon>
        <taxon>Magnoliopsida</taxon>
        <taxon>Liliopsida</taxon>
        <taxon>Zingiberales</taxon>
        <taxon>Cannaceae</taxon>
        <taxon>Canna</taxon>
    </lineage>
</organism>
<sequence>MRATKVMKDDIPTKTPVFINTHALGRNTHNTDIDEFRPEWHLLPTKGEGKQ</sequence>
<protein>
    <submittedName>
        <fullName evidence="1">Cytochrome P450</fullName>
    </submittedName>
</protein>